<feature type="chain" id="PRO_5009757862" description="Lipoprotein" evidence="1">
    <location>
        <begin position="21"/>
        <end position="286"/>
    </location>
</feature>
<proteinExistence type="predicted"/>
<sequence>MRKVFLSMMLLFFTFLVSCSKEVMGNIAQQEERGALLERLRGIMVANGVDPARLTLQDTLTKDQIALMYSRIGEFEDFIKAHKDTTYINLNEEAEFIDLTEEEEELLRKMMYKNPVENSIEFILKRRDSIASKQLNNDLTNTSGKSARFIDQFLVDPTPTKYNFMIQRTYKKFSDMDRNNLIVHGLYTYNESSKIFIPGYVDSVMTGIMLGKRYTHRWGDMSLYKQYIYGEKERPGVYFKGAGKFEITIFPEFAGALYSDLVSFYGYYVPGGYDSMEVSRNKNIEN</sequence>
<feature type="signal peptide" evidence="1">
    <location>
        <begin position="1"/>
        <end position="20"/>
    </location>
</feature>
<dbReference type="Proteomes" id="UP000038083">
    <property type="component" value="Unassembled WGS sequence"/>
</dbReference>
<reference evidence="2 3" key="1">
    <citation type="submission" date="2015-01" db="EMBL/GenBank/DDBJ databases">
        <authorList>
            <person name="MANFREDI Pablo"/>
        </authorList>
    </citation>
    <scope>NUCLEOTIDE SEQUENCE [LARGE SCALE GENOMIC DNA]</scope>
    <source>
        <strain evidence="2 3">Ccy74</strain>
    </source>
</reference>
<evidence type="ECO:0000313" key="2">
    <source>
        <dbReference type="EMBL" id="CEN41807.1"/>
    </source>
</evidence>
<evidence type="ECO:0008006" key="4">
    <source>
        <dbReference type="Google" id="ProtNLM"/>
    </source>
</evidence>
<accession>A0A0B7HV87</accession>
<evidence type="ECO:0000256" key="1">
    <source>
        <dbReference type="SAM" id="SignalP"/>
    </source>
</evidence>
<keyword evidence="1" id="KW-0732">Signal</keyword>
<gene>
    <name evidence="2" type="ORF">CCYN74_80037</name>
</gene>
<dbReference type="AlphaFoldDB" id="A0A0B7HV87"/>
<organism evidence="2 3">
    <name type="scientific">Capnocytophaga cynodegmi</name>
    <dbReference type="NCBI Taxonomy" id="28189"/>
    <lineage>
        <taxon>Bacteria</taxon>
        <taxon>Pseudomonadati</taxon>
        <taxon>Bacteroidota</taxon>
        <taxon>Flavobacteriia</taxon>
        <taxon>Flavobacteriales</taxon>
        <taxon>Flavobacteriaceae</taxon>
        <taxon>Capnocytophaga</taxon>
    </lineage>
</organism>
<dbReference type="PROSITE" id="PS51257">
    <property type="entry name" value="PROKAR_LIPOPROTEIN"/>
    <property type="match status" value="1"/>
</dbReference>
<evidence type="ECO:0000313" key="3">
    <source>
        <dbReference type="Proteomes" id="UP000038083"/>
    </source>
</evidence>
<name>A0A0B7HV87_9FLAO</name>
<dbReference type="RefSeq" id="WP_155848765.1">
    <property type="nucleotide sequence ID" value="NZ_CDOF01000001.1"/>
</dbReference>
<protein>
    <recommendedName>
        <fullName evidence="4">Lipoprotein</fullName>
    </recommendedName>
</protein>
<dbReference type="EMBL" id="CDOG01000078">
    <property type="protein sequence ID" value="CEN41807.1"/>
    <property type="molecule type" value="Genomic_DNA"/>
</dbReference>